<sequence>MLLLIRVMKMKVSELFLVLSWFWSNFFCFPAEFLHSDFAVNGCSDTDGELVYGLDDEDTWYADFVNGRGVEPQPSFMDHISHTGDMYQQALEGQRICKRNLGLRRQAMKDIPLKNGEENQMILCLSSLSFSFCIRFVGWTSFFSDPPSNLMIYTRDDLQLGDMNTLICYATGFYPAPVKVHWTKNGQNVTDGPVANVPHLNKDGSFKQIFRLQFIPQQGDVYTCTAQHPGLDQPLTSIWEVDVQQPSVGPAVFCALGLTVALLGVAAGTFFLIKGNSEAD</sequence>
<feature type="transmembrane region" description="Helical" evidence="13">
    <location>
        <begin position="250"/>
        <end position="273"/>
    </location>
</feature>
<dbReference type="KEGG" id="bspl:114847985"/>
<evidence type="ECO:0000256" key="10">
    <source>
        <dbReference type="ARBA" id="ARBA00023180"/>
    </source>
</evidence>
<keyword evidence="5" id="KW-0391">Immunity</keyword>
<dbReference type="InterPro" id="IPR003597">
    <property type="entry name" value="Ig_C1-set"/>
</dbReference>
<evidence type="ECO:0000256" key="1">
    <source>
        <dbReference type="ARBA" id="ARBA00004479"/>
    </source>
</evidence>
<evidence type="ECO:0000256" key="7">
    <source>
        <dbReference type="ARBA" id="ARBA00023130"/>
    </source>
</evidence>
<dbReference type="FunCoup" id="A0A6P7LHX2">
    <property type="interactions" value="1487"/>
</dbReference>
<protein>
    <submittedName>
        <fullName evidence="16">RLA class II histocompatibility antigen, DP alpha-1 chain-like isoform X1</fullName>
    </submittedName>
</protein>
<dbReference type="SMART" id="SM00407">
    <property type="entry name" value="IGc1"/>
    <property type="match status" value="1"/>
</dbReference>
<reference evidence="16" key="1">
    <citation type="submission" date="2025-08" db="UniProtKB">
        <authorList>
            <consortium name="RefSeq"/>
        </authorList>
    </citation>
    <scope>IDENTIFICATION</scope>
</reference>
<keyword evidence="3 13" id="KW-0812">Transmembrane</keyword>
<evidence type="ECO:0000256" key="4">
    <source>
        <dbReference type="ARBA" id="ARBA00022729"/>
    </source>
</evidence>
<keyword evidence="8 13" id="KW-0472">Membrane</keyword>
<proteinExistence type="inferred from homology"/>
<feature type="domain" description="Ig-like" evidence="14">
    <location>
        <begin position="147"/>
        <end position="236"/>
    </location>
</feature>
<dbReference type="SMART" id="SM00920">
    <property type="entry name" value="MHC_II_alpha"/>
    <property type="match status" value="1"/>
</dbReference>
<dbReference type="PANTHER" id="PTHR19944">
    <property type="entry name" value="MHC CLASS II-RELATED"/>
    <property type="match status" value="1"/>
</dbReference>
<keyword evidence="15" id="KW-1185">Reference proteome</keyword>
<evidence type="ECO:0000256" key="12">
    <source>
        <dbReference type="ARBA" id="ARBA00023319"/>
    </source>
</evidence>
<dbReference type="InterPro" id="IPR001003">
    <property type="entry name" value="MHC_II_a_N"/>
</dbReference>
<dbReference type="Pfam" id="PF07654">
    <property type="entry name" value="C1-set"/>
    <property type="match status" value="1"/>
</dbReference>
<dbReference type="SUPFAM" id="SSF54452">
    <property type="entry name" value="MHC antigen-recognition domain"/>
    <property type="match status" value="1"/>
</dbReference>
<dbReference type="Gene3D" id="3.10.320.10">
    <property type="entry name" value="Class II Histocompatibility Antigen, M Beta Chain, Chain B, domain 1"/>
    <property type="match status" value="1"/>
</dbReference>
<keyword evidence="4" id="KW-0732">Signal</keyword>
<evidence type="ECO:0000256" key="13">
    <source>
        <dbReference type="SAM" id="Phobius"/>
    </source>
</evidence>
<keyword evidence="9" id="KW-1015">Disulfide bond</keyword>
<evidence type="ECO:0000313" key="16">
    <source>
        <dbReference type="RefSeq" id="XP_028993875.1"/>
    </source>
</evidence>
<dbReference type="InParanoid" id="A0A6P7LHX2"/>
<dbReference type="InterPro" id="IPR036179">
    <property type="entry name" value="Ig-like_dom_sf"/>
</dbReference>
<evidence type="ECO:0000256" key="5">
    <source>
        <dbReference type="ARBA" id="ARBA00022859"/>
    </source>
</evidence>
<dbReference type="Proteomes" id="UP000515150">
    <property type="component" value="Chromosome 2"/>
</dbReference>
<keyword evidence="12" id="KW-0393">Immunoglobulin domain</keyword>
<evidence type="ECO:0000256" key="6">
    <source>
        <dbReference type="ARBA" id="ARBA00022989"/>
    </source>
</evidence>
<keyword evidence="6 13" id="KW-1133">Transmembrane helix</keyword>
<dbReference type="GO" id="GO:0002504">
    <property type="term" value="P:antigen processing and presentation of peptide or polysaccharide antigen via MHC class II"/>
    <property type="evidence" value="ECO:0007669"/>
    <property type="project" value="UniProtKB-KW"/>
</dbReference>
<keyword evidence="11" id="KW-0491">MHC II</keyword>
<dbReference type="OrthoDB" id="8925804at2759"/>
<gene>
    <name evidence="16" type="primary">LOC114847985</name>
</gene>
<dbReference type="GeneID" id="114847985"/>
<evidence type="ECO:0000256" key="11">
    <source>
        <dbReference type="ARBA" id="ARBA00023182"/>
    </source>
</evidence>
<dbReference type="PROSITE" id="PS00290">
    <property type="entry name" value="IG_MHC"/>
    <property type="match status" value="1"/>
</dbReference>
<name>A0A6P7LHX2_BETSP</name>
<dbReference type="InterPro" id="IPR014745">
    <property type="entry name" value="MHC_II_a/b_N"/>
</dbReference>
<evidence type="ECO:0000313" key="15">
    <source>
        <dbReference type="Proteomes" id="UP000515150"/>
    </source>
</evidence>
<dbReference type="RefSeq" id="XP_028993875.1">
    <property type="nucleotide sequence ID" value="XM_029138042.3"/>
</dbReference>
<accession>A0A6P7LHX2</accession>
<organism evidence="15 16">
    <name type="scientific">Betta splendens</name>
    <name type="common">Siamese fighting fish</name>
    <dbReference type="NCBI Taxonomy" id="158456"/>
    <lineage>
        <taxon>Eukaryota</taxon>
        <taxon>Metazoa</taxon>
        <taxon>Chordata</taxon>
        <taxon>Craniata</taxon>
        <taxon>Vertebrata</taxon>
        <taxon>Euteleostomi</taxon>
        <taxon>Actinopterygii</taxon>
        <taxon>Neopterygii</taxon>
        <taxon>Teleostei</taxon>
        <taxon>Neoteleostei</taxon>
        <taxon>Acanthomorphata</taxon>
        <taxon>Anabantaria</taxon>
        <taxon>Anabantiformes</taxon>
        <taxon>Anabantoidei</taxon>
        <taxon>Osphronemidae</taxon>
        <taxon>Betta</taxon>
    </lineage>
</organism>
<dbReference type="InterPro" id="IPR007110">
    <property type="entry name" value="Ig-like_dom"/>
</dbReference>
<dbReference type="AlphaFoldDB" id="A0A6P7LHX2"/>
<evidence type="ECO:0000256" key="2">
    <source>
        <dbReference type="ARBA" id="ARBA00007394"/>
    </source>
</evidence>
<evidence type="ECO:0000259" key="14">
    <source>
        <dbReference type="PROSITE" id="PS50835"/>
    </source>
</evidence>
<dbReference type="SUPFAM" id="SSF48726">
    <property type="entry name" value="Immunoglobulin"/>
    <property type="match status" value="1"/>
</dbReference>
<dbReference type="InterPro" id="IPR003006">
    <property type="entry name" value="Ig/MHC_CS"/>
</dbReference>
<comment type="similarity">
    <text evidence="2">Belongs to the MHC class II family.</text>
</comment>
<dbReference type="PANTHER" id="PTHR19944:SF86">
    <property type="entry name" value="HLA CLASS II HISTOCOMPATIBILITY ANTIGEN, DR ALPHA CHAIN"/>
    <property type="match status" value="1"/>
</dbReference>
<dbReference type="PROSITE" id="PS50835">
    <property type="entry name" value="IG_LIKE"/>
    <property type="match status" value="1"/>
</dbReference>
<keyword evidence="10" id="KW-0325">Glycoprotein</keyword>
<dbReference type="Pfam" id="PF00993">
    <property type="entry name" value="MHC_II_alpha"/>
    <property type="match status" value="1"/>
</dbReference>
<dbReference type="Gene3D" id="2.60.40.10">
    <property type="entry name" value="Immunoglobulins"/>
    <property type="match status" value="1"/>
</dbReference>
<dbReference type="GO" id="GO:0042613">
    <property type="term" value="C:MHC class II protein complex"/>
    <property type="evidence" value="ECO:0007669"/>
    <property type="project" value="UniProtKB-KW"/>
</dbReference>
<dbReference type="InterPro" id="IPR050160">
    <property type="entry name" value="MHC/Immunoglobulin"/>
</dbReference>
<dbReference type="GO" id="GO:0002250">
    <property type="term" value="P:adaptive immune response"/>
    <property type="evidence" value="ECO:0007669"/>
    <property type="project" value="UniProtKB-KW"/>
</dbReference>
<keyword evidence="7" id="KW-1064">Adaptive immunity</keyword>
<evidence type="ECO:0000256" key="9">
    <source>
        <dbReference type="ARBA" id="ARBA00023157"/>
    </source>
</evidence>
<dbReference type="InterPro" id="IPR011162">
    <property type="entry name" value="MHC_I/II-like_Ag-recog"/>
</dbReference>
<evidence type="ECO:0000256" key="8">
    <source>
        <dbReference type="ARBA" id="ARBA00023136"/>
    </source>
</evidence>
<comment type="subcellular location">
    <subcellularLocation>
        <location evidence="1">Membrane</location>
        <topology evidence="1">Single-pass type I membrane protein</topology>
    </subcellularLocation>
</comment>
<dbReference type="InterPro" id="IPR013783">
    <property type="entry name" value="Ig-like_fold"/>
</dbReference>
<evidence type="ECO:0000256" key="3">
    <source>
        <dbReference type="ARBA" id="ARBA00022692"/>
    </source>
</evidence>